<dbReference type="GO" id="GO:0009451">
    <property type="term" value="P:RNA modification"/>
    <property type="evidence" value="ECO:0007669"/>
    <property type="project" value="InterPro"/>
</dbReference>
<evidence type="ECO:0000313" key="4">
    <source>
        <dbReference type="Proteomes" id="UP000489600"/>
    </source>
</evidence>
<sequence>MKSCGRQWNACRIHNNQGLAEKAAKHLFGMEKLRDAAAYVSMSNIYAAAGEWKSVSHVKKAMHEHGIKKVPAYSWVEVNHKIHVFSVNDKTHPRGDEIMRNINELTTEIEREGYKSDTSWIAQDIDEQFRIESLKFHSERIAVAFALISTP</sequence>
<evidence type="ECO:0000259" key="2">
    <source>
        <dbReference type="Pfam" id="PF14432"/>
    </source>
</evidence>
<dbReference type="Pfam" id="PF14432">
    <property type="entry name" value="DYW_deaminase"/>
    <property type="match status" value="1"/>
</dbReference>
<dbReference type="GO" id="GO:0003723">
    <property type="term" value="F:RNA binding"/>
    <property type="evidence" value="ECO:0007669"/>
    <property type="project" value="InterPro"/>
</dbReference>
<accession>A0A565C767</accession>
<dbReference type="Pfam" id="PF20431">
    <property type="entry name" value="E_motif"/>
    <property type="match status" value="1"/>
</dbReference>
<dbReference type="Proteomes" id="UP000489600">
    <property type="component" value="Unassembled WGS sequence"/>
</dbReference>
<reference evidence="3" key="1">
    <citation type="submission" date="2019-07" db="EMBL/GenBank/DDBJ databases">
        <authorList>
            <person name="Dittberner H."/>
        </authorList>
    </citation>
    <scope>NUCLEOTIDE SEQUENCE [LARGE SCALE GENOMIC DNA]</scope>
</reference>
<dbReference type="GO" id="GO:0008270">
    <property type="term" value="F:zinc ion binding"/>
    <property type="evidence" value="ECO:0007669"/>
    <property type="project" value="InterPro"/>
</dbReference>
<organism evidence="3 4">
    <name type="scientific">Arabis nemorensis</name>
    <dbReference type="NCBI Taxonomy" id="586526"/>
    <lineage>
        <taxon>Eukaryota</taxon>
        <taxon>Viridiplantae</taxon>
        <taxon>Streptophyta</taxon>
        <taxon>Embryophyta</taxon>
        <taxon>Tracheophyta</taxon>
        <taxon>Spermatophyta</taxon>
        <taxon>Magnoliopsida</taxon>
        <taxon>eudicotyledons</taxon>
        <taxon>Gunneridae</taxon>
        <taxon>Pentapetalae</taxon>
        <taxon>rosids</taxon>
        <taxon>malvids</taxon>
        <taxon>Brassicales</taxon>
        <taxon>Brassicaceae</taxon>
        <taxon>Arabideae</taxon>
        <taxon>Arabis</taxon>
    </lineage>
</organism>
<feature type="domain" description="DYW" evidence="2">
    <location>
        <begin position="113"/>
        <end position="151"/>
    </location>
</feature>
<dbReference type="AlphaFoldDB" id="A0A565C767"/>
<dbReference type="EMBL" id="CABITT030000006">
    <property type="protein sequence ID" value="VVB09397.1"/>
    <property type="molecule type" value="Genomic_DNA"/>
</dbReference>
<comment type="similarity">
    <text evidence="1">Belongs to the PPR family. PCMP-H subfamily.</text>
</comment>
<dbReference type="InterPro" id="IPR032867">
    <property type="entry name" value="DYW_dom"/>
</dbReference>
<keyword evidence="4" id="KW-1185">Reference proteome</keyword>
<dbReference type="PANTHER" id="PTHR47926">
    <property type="entry name" value="PENTATRICOPEPTIDE REPEAT-CONTAINING PROTEIN"/>
    <property type="match status" value="1"/>
</dbReference>
<proteinExistence type="inferred from homology"/>
<protein>
    <recommendedName>
        <fullName evidence="2">DYW domain-containing protein</fullName>
    </recommendedName>
</protein>
<evidence type="ECO:0000313" key="3">
    <source>
        <dbReference type="EMBL" id="VVB09397.1"/>
    </source>
</evidence>
<dbReference type="InterPro" id="IPR046960">
    <property type="entry name" value="PPR_At4g14850-like_plant"/>
</dbReference>
<dbReference type="OrthoDB" id="1882346at2759"/>
<name>A0A565C767_9BRAS</name>
<dbReference type="InterPro" id="IPR046848">
    <property type="entry name" value="E_motif"/>
</dbReference>
<evidence type="ECO:0000256" key="1">
    <source>
        <dbReference type="ARBA" id="ARBA00006643"/>
    </source>
</evidence>
<gene>
    <name evidence="3" type="ORF">ANE_LOCUS19841</name>
</gene>
<comment type="caution">
    <text evidence="3">The sequence shown here is derived from an EMBL/GenBank/DDBJ whole genome shotgun (WGS) entry which is preliminary data.</text>
</comment>